<dbReference type="InterPro" id="IPR011650">
    <property type="entry name" value="Peptidase_M20_dimer"/>
</dbReference>
<keyword evidence="1 4" id="KW-0378">Hydrolase</keyword>
<evidence type="ECO:0000313" key="5">
    <source>
        <dbReference type="Proteomes" id="UP000183203"/>
    </source>
</evidence>
<evidence type="ECO:0000259" key="3">
    <source>
        <dbReference type="Pfam" id="PF07687"/>
    </source>
</evidence>
<evidence type="ECO:0000256" key="2">
    <source>
        <dbReference type="PIRSR" id="PIRSR005962-1"/>
    </source>
</evidence>
<feature type="binding site" evidence="2">
    <location>
        <position position="152"/>
    </location>
    <ligand>
        <name>Mn(2+)</name>
        <dbReference type="ChEBI" id="CHEBI:29035"/>
        <label>2</label>
    </ligand>
</feature>
<dbReference type="PANTHER" id="PTHR11014:SF63">
    <property type="entry name" value="METALLOPEPTIDASE, PUTATIVE (AFU_ORTHOLOGUE AFUA_6G09600)-RELATED"/>
    <property type="match status" value="1"/>
</dbReference>
<dbReference type="Pfam" id="PF07687">
    <property type="entry name" value="M20_dimer"/>
    <property type="match status" value="1"/>
</dbReference>
<accession>A0A1G6JGR4</accession>
<organism evidence="4 5">
    <name type="scientific">Microbacterium enclense</name>
    <dbReference type="NCBI Taxonomy" id="993073"/>
    <lineage>
        <taxon>Bacteria</taxon>
        <taxon>Bacillati</taxon>
        <taxon>Actinomycetota</taxon>
        <taxon>Actinomycetes</taxon>
        <taxon>Micrococcales</taxon>
        <taxon>Microbacteriaceae</taxon>
        <taxon>Microbacterium</taxon>
    </lineage>
</organism>
<dbReference type="NCBIfam" id="TIGR01891">
    <property type="entry name" value="amidohydrolases"/>
    <property type="match status" value="1"/>
</dbReference>
<feature type="binding site" evidence="2">
    <location>
        <position position="349"/>
    </location>
    <ligand>
        <name>Mn(2+)</name>
        <dbReference type="ChEBI" id="CHEBI:29035"/>
        <label>2</label>
    </ligand>
</feature>
<dbReference type="Gene3D" id="3.30.70.360">
    <property type="match status" value="1"/>
</dbReference>
<dbReference type="RefSeq" id="WP_074615885.1">
    <property type="nucleotide sequence ID" value="NZ_FMYG01000003.1"/>
</dbReference>
<evidence type="ECO:0000256" key="1">
    <source>
        <dbReference type="ARBA" id="ARBA00022801"/>
    </source>
</evidence>
<dbReference type="Gene3D" id="3.40.630.10">
    <property type="entry name" value="Zn peptidases"/>
    <property type="match status" value="1"/>
</dbReference>
<dbReference type="Proteomes" id="UP000183203">
    <property type="component" value="Unassembled WGS sequence"/>
</dbReference>
<keyword evidence="2" id="KW-0464">Manganese</keyword>
<sequence length="375" mass="39408">MTVVERAVRWRHTLHGMAETAFQESKTAAYVAEVLSDLGLDVVTGIGGNGVVATLERGGRPIAFRADMDGLPLRERTGLSYASHTDAMHACGHDGHMAMVLGAAAALVHEPALERTVRFLFQPAEEPGKGASAMIADGLFERFPVGSIYGLHNMPGMPAGRLTTRSGAIMAGEDNCVITVTGRGGHASAPHLVVDPILVASHIVLALQSVVSRSVDPLIAAVVSCTDVSTDGARNAIPTQVRITGDTRSFDPNVSRLIEERMRAIAEATAHAHGATAEVVYTREFSPTVNTPSATAAAIRAASVVGDHDPDGSPVAASEDFGLYADHVPANFTFIGNGLTGQRGGVPLHSHDYDFNDAVLPIGMRYYTTLALSQS</sequence>
<dbReference type="PANTHER" id="PTHR11014">
    <property type="entry name" value="PEPTIDASE M20 FAMILY MEMBER"/>
    <property type="match status" value="1"/>
</dbReference>
<feature type="binding site" evidence="2">
    <location>
        <position position="91"/>
    </location>
    <ligand>
        <name>Mn(2+)</name>
        <dbReference type="ChEBI" id="CHEBI:29035"/>
        <label>2</label>
    </ligand>
</feature>
<reference evidence="4 5" key="1">
    <citation type="submission" date="2016-09" db="EMBL/GenBank/DDBJ databases">
        <authorList>
            <person name="Capua I."/>
            <person name="De Benedictis P."/>
            <person name="Joannis T."/>
            <person name="Lombin L.H."/>
            <person name="Cattoli G."/>
        </authorList>
    </citation>
    <scope>NUCLEOTIDE SEQUENCE [LARGE SCALE GENOMIC DNA]</scope>
    <source>
        <strain evidence="4 5">NIO-1002</strain>
    </source>
</reference>
<evidence type="ECO:0000313" key="4">
    <source>
        <dbReference type="EMBL" id="SDC17828.1"/>
    </source>
</evidence>
<protein>
    <submittedName>
        <fullName evidence="4">Hippurate hydrolase</fullName>
    </submittedName>
</protein>
<dbReference type="GO" id="GO:0019877">
    <property type="term" value="P:diaminopimelate biosynthetic process"/>
    <property type="evidence" value="ECO:0007669"/>
    <property type="project" value="UniProtKB-ARBA"/>
</dbReference>
<feature type="domain" description="Peptidase M20 dimerisation" evidence="3">
    <location>
        <begin position="176"/>
        <end position="270"/>
    </location>
</feature>
<dbReference type="EMBL" id="FMYG01000003">
    <property type="protein sequence ID" value="SDC17828.1"/>
    <property type="molecule type" value="Genomic_DNA"/>
</dbReference>
<dbReference type="SUPFAM" id="SSF53187">
    <property type="entry name" value="Zn-dependent exopeptidases"/>
    <property type="match status" value="1"/>
</dbReference>
<dbReference type="InterPro" id="IPR036264">
    <property type="entry name" value="Bact_exopeptidase_dim_dom"/>
</dbReference>
<dbReference type="InterPro" id="IPR017439">
    <property type="entry name" value="Amidohydrolase"/>
</dbReference>
<feature type="binding site" evidence="2">
    <location>
        <position position="93"/>
    </location>
    <ligand>
        <name>Mn(2+)</name>
        <dbReference type="ChEBI" id="CHEBI:29035"/>
        <label>2</label>
    </ligand>
</feature>
<name>A0A1G6JGR4_9MICO</name>
<dbReference type="SUPFAM" id="SSF55031">
    <property type="entry name" value="Bacterial exopeptidase dimerisation domain"/>
    <property type="match status" value="1"/>
</dbReference>
<dbReference type="STRING" id="993073.AS029_07795"/>
<dbReference type="GO" id="GO:0050118">
    <property type="term" value="F:N-acetyldiaminopimelate deacetylase activity"/>
    <property type="evidence" value="ECO:0007669"/>
    <property type="project" value="UniProtKB-ARBA"/>
</dbReference>
<dbReference type="Pfam" id="PF01546">
    <property type="entry name" value="Peptidase_M20"/>
    <property type="match status" value="1"/>
</dbReference>
<gene>
    <name evidence="4" type="ORF">SAMN05216418_1818</name>
</gene>
<proteinExistence type="predicted"/>
<feature type="binding site" evidence="2">
    <location>
        <position position="126"/>
    </location>
    <ligand>
        <name>Mn(2+)</name>
        <dbReference type="ChEBI" id="CHEBI:29035"/>
        <label>2</label>
    </ligand>
</feature>
<dbReference type="GO" id="GO:0046872">
    <property type="term" value="F:metal ion binding"/>
    <property type="evidence" value="ECO:0007669"/>
    <property type="project" value="UniProtKB-KW"/>
</dbReference>
<dbReference type="AlphaFoldDB" id="A0A1G6JGR4"/>
<dbReference type="FunFam" id="3.30.70.360:FF:000001">
    <property type="entry name" value="N-acetyldiaminopimelate deacetylase"/>
    <property type="match status" value="1"/>
</dbReference>
<comment type="cofactor">
    <cofactor evidence="2">
        <name>Mn(2+)</name>
        <dbReference type="ChEBI" id="CHEBI:29035"/>
    </cofactor>
    <text evidence="2">The Mn(2+) ion enhances activity.</text>
</comment>
<dbReference type="InterPro" id="IPR002933">
    <property type="entry name" value="Peptidase_M20"/>
</dbReference>
<keyword evidence="2" id="KW-0479">Metal-binding</keyword>
<dbReference type="PIRSF" id="PIRSF005962">
    <property type="entry name" value="Pept_M20D_amidohydro"/>
    <property type="match status" value="1"/>
</dbReference>